<name>A0ABP0U7S4_9BRYO</name>
<sequence>MLNGTSSKEVVEALAASCNSRSQTIKCKKGKLPVPSPLPQPVTFADGEMKAVIKENLNQALGRLGTISDLMIKRNIELGANGMADGAPPVMKAVARAKEAFKKLRDK</sequence>
<organism evidence="1 2">
    <name type="scientific">Sphagnum troendelagicum</name>
    <dbReference type="NCBI Taxonomy" id="128251"/>
    <lineage>
        <taxon>Eukaryota</taxon>
        <taxon>Viridiplantae</taxon>
        <taxon>Streptophyta</taxon>
        <taxon>Embryophyta</taxon>
        <taxon>Bryophyta</taxon>
        <taxon>Sphagnophytina</taxon>
        <taxon>Sphagnopsida</taxon>
        <taxon>Sphagnales</taxon>
        <taxon>Sphagnaceae</taxon>
        <taxon>Sphagnum</taxon>
    </lineage>
</organism>
<dbReference type="EMBL" id="OZ019894">
    <property type="protein sequence ID" value="CAK9214725.1"/>
    <property type="molecule type" value="Genomic_DNA"/>
</dbReference>
<reference evidence="1" key="1">
    <citation type="submission" date="2024-02" db="EMBL/GenBank/DDBJ databases">
        <authorList>
            <consortium name="ELIXIR-Norway"/>
            <consortium name="Elixir Norway"/>
        </authorList>
    </citation>
    <scope>NUCLEOTIDE SEQUENCE</scope>
</reference>
<dbReference type="Proteomes" id="UP001497512">
    <property type="component" value="Chromosome 2"/>
</dbReference>
<gene>
    <name evidence="1" type="ORF">CSSPTR1EN2_LOCUS12375</name>
</gene>
<protein>
    <submittedName>
        <fullName evidence="1">Uncharacterized protein</fullName>
    </submittedName>
</protein>
<accession>A0ABP0U7S4</accession>
<evidence type="ECO:0000313" key="1">
    <source>
        <dbReference type="EMBL" id="CAK9214725.1"/>
    </source>
</evidence>
<evidence type="ECO:0000313" key="2">
    <source>
        <dbReference type="Proteomes" id="UP001497512"/>
    </source>
</evidence>
<keyword evidence="2" id="KW-1185">Reference proteome</keyword>
<proteinExistence type="predicted"/>